<feature type="region of interest" description="Disordered" evidence="8">
    <location>
        <begin position="41"/>
        <end position="62"/>
    </location>
</feature>
<evidence type="ECO:0000256" key="6">
    <source>
        <dbReference type="ARBA" id="ARBA00035292"/>
    </source>
</evidence>
<evidence type="ECO:0000256" key="8">
    <source>
        <dbReference type="SAM" id="MobiDB-lite"/>
    </source>
</evidence>
<dbReference type="InterPro" id="IPR036791">
    <property type="entry name" value="Ribosomal_bL9_C_sf"/>
</dbReference>
<evidence type="ECO:0000256" key="1">
    <source>
        <dbReference type="ARBA" id="ARBA00010605"/>
    </source>
</evidence>
<dbReference type="EMBL" id="MFLZ01000007">
    <property type="protein sequence ID" value="OGG80467.1"/>
    <property type="molecule type" value="Genomic_DNA"/>
</dbReference>
<evidence type="ECO:0000259" key="9">
    <source>
        <dbReference type="PROSITE" id="PS00651"/>
    </source>
</evidence>
<dbReference type="InterPro" id="IPR020594">
    <property type="entry name" value="Ribosomal_bL9_bac/chp"/>
</dbReference>
<protein>
    <recommendedName>
        <fullName evidence="6 7">Large ribosomal subunit protein bL9</fullName>
    </recommendedName>
</protein>
<evidence type="ECO:0000256" key="4">
    <source>
        <dbReference type="ARBA" id="ARBA00022980"/>
    </source>
</evidence>
<keyword evidence="3 7" id="KW-0694">RNA-binding</keyword>
<dbReference type="GO" id="GO:0003735">
    <property type="term" value="F:structural constituent of ribosome"/>
    <property type="evidence" value="ECO:0007669"/>
    <property type="project" value="InterPro"/>
</dbReference>
<dbReference type="Gene3D" id="3.40.5.10">
    <property type="entry name" value="Ribosomal protein L9, N-terminal domain"/>
    <property type="match status" value="1"/>
</dbReference>
<dbReference type="Pfam" id="PF01281">
    <property type="entry name" value="Ribosomal_L9_N"/>
    <property type="match status" value="1"/>
</dbReference>
<sequence>MKVIFLKDVGGVGRAGEVKDVADGYAQNFLISRGLAEQATSEKLAAHEKRSSEEAAAKKEKEEQLAKAVQSLEGARVEVKSRATEKGGLFKSIGAKEIIDAVSDQRNVRLPDGSVQLKQPIKTVGEHGASISAAGATAELVVAVSES</sequence>
<evidence type="ECO:0000256" key="5">
    <source>
        <dbReference type="ARBA" id="ARBA00023274"/>
    </source>
</evidence>
<evidence type="ECO:0000256" key="7">
    <source>
        <dbReference type="HAMAP-Rule" id="MF_00503"/>
    </source>
</evidence>
<dbReference type="GO" id="GO:0019843">
    <property type="term" value="F:rRNA binding"/>
    <property type="evidence" value="ECO:0007669"/>
    <property type="project" value="UniProtKB-UniRule"/>
</dbReference>
<evidence type="ECO:0000313" key="11">
    <source>
        <dbReference type="Proteomes" id="UP000177372"/>
    </source>
</evidence>
<dbReference type="PANTHER" id="PTHR21368">
    <property type="entry name" value="50S RIBOSOMAL PROTEIN L9"/>
    <property type="match status" value="1"/>
</dbReference>
<dbReference type="NCBIfam" id="TIGR00158">
    <property type="entry name" value="L9"/>
    <property type="match status" value="1"/>
</dbReference>
<feature type="domain" description="Ribosomal protein L9" evidence="9">
    <location>
        <begin position="13"/>
        <end position="40"/>
    </location>
</feature>
<evidence type="ECO:0000256" key="3">
    <source>
        <dbReference type="ARBA" id="ARBA00022884"/>
    </source>
</evidence>
<dbReference type="InterPro" id="IPR020069">
    <property type="entry name" value="Ribosomal_bL9_C"/>
</dbReference>
<dbReference type="InterPro" id="IPR000244">
    <property type="entry name" value="Ribosomal_bL9"/>
</dbReference>
<reference evidence="10 11" key="1">
    <citation type="journal article" date="2016" name="Nat. Commun.">
        <title>Thousands of microbial genomes shed light on interconnected biogeochemical processes in an aquifer system.</title>
        <authorList>
            <person name="Anantharaman K."/>
            <person name="Brown C.T."/>
            <person name="Hug L.A."/>
            <person name="Sharon I."/>
            <person name="Castelle C.J."/>
            <person name="Probst A.J."/>
            <person name="Thomas B.C."/>
            <person name="Singh A."/>
            <person name="Wilkins M.J."/>
            <person name="Karaoz U."/>
            <person name="Brodie E.L."/>
            <person name="Williams K.H."/>
            <person name="Hubbard S.S."/>
            <person name="Banfield J.F."/>
        </authorList>
    </citation>
    <scope>NUCLEOTIDE SEQUENCE [LARGE SCALE GENOMIC DNA]</scope>
</reference>
<dbReference type="GO" id="GO:0006412">
    <property type="term" value="P:translation"/>
    <property type="evidence" value="ECO:0007669"/>
    <property type="project" value="UniProtKB-UniRule"/>
</dbReference>
<dbReference type="PROSITE" id="PS00651">
    <property type="entry name" value="RIBOSOMAL_L9"/>
    <property type="match status" value="1"/>
</dbReference>
<comment type="similarity">
    <text evidence="1 7">Belongs to the bacterial ribosomal protein bL9 family.</text>
</comment>
<dbReference type="GO" id="GO:0005840">
    <property type="term" value="C:ribosome"/>
    <property type="evidence" value="ECO:0007669"/>
    <property type="project" value="UniProtKB-KW"/>
</dbReference>
<dbReference type="InterPro" id="IPR020070">
    <property type="entry name" value="Ribosomal_bL9_N"/>
</dbReference>
<feature type="compositionally biased region" description="Basic and acidic residues" evidence="8">
    <location>
        <begin position="44"/>
        <end position="62"/>
    </location>
</feature>
<gene>
    <name evidence="7" type="primary">rplI</name>
    <name evidence="10" type="ORF">A3A39_04175</name>
</gene>
<dbReference type="SUPFAM" id="SSF55653">
    <property type="entry name" value="Ribosomal protein L9 C-domain"/>
    <property type="match status" value="1"/>
</dbReference>
<comment type="function">
    <text evidence="7">Binds to the 23S rRNA.</text>
</comment>
<proteinExistence type="inferred from homology"/>
<dbReference type="HAMAP" id="MF_00503">
    <property type="entry name" value="Ribosomal_bL9"/>
    <property type="match status" value="1"/>
</dbReference>
<keyword evidence="4 7" id="KW-0689">Ribosomal protein</keyword>
<organism evidence="10 11">
    <name type="scientific">Candidatus Kaiserbacteria bacterium RIFCSPLOWO2_01_FULL_54_13</name>
    <dbReference type="NCBI Taxonomy" id="1798512"/>
    <lineage>
        <taxon>Bacteria</taxon>
        <taxon>Candidatus Kaiseribacteriota</taxon>
    </lineage>
</organism>
<dbReference type="STRING" id="1798512.A3A39_04175"/>
<dbReference type="GO" id="GO:1990904">
    <property type="term" value="C:ribonucleoprotein complex"/>
    <property type="evidence" value="ECO:0007669"/>
    <property type="project" value="UniProtKB-KW"/>
</dbReference>
<keyword evidence="5 7" id="KW-0687">Ribonucleoprotein</keyword>
<name>A0A1F6F3M4_9BACT</name>
<evidence type="ECO:0000313" key="10">
    <source>
        <dbReference type="EMBL" id="OGG80467.1"/>
    </source>
</evidence>
<dbReference type="Gene3D" id="3.10.430.100">
    <property type="entry name" value="Ribosomal protein L9, C-terminal domain"/>
    <property type="match status" value="1"/>
</dbReference>
<dbReference type="SUPFAM" id="SSF55658">
    <property type="entry name" value="L9 N-domain-like"/>
    <property type="match status" value="1"/>
</dbReference>
<dbReference type="Pfam" id="PF03948">
    <property type="entry name" value="Ribosomal_L9_C"/>
    <property type="match status" value="1"/>
</dbReference>
<accession>A0A1F6F3M4</accession>
<dbReference type="InterPro" id="IPR036935">
    <property type="entry name" value="Ribosomal_bL9_N_sf"/>
</dbReference>
<dbReference type="InterPro" id="IPR009027">
    <property type="entry name" value="Ribosomal_bL9/RNase_H1_N"/>
</dbReference>
<keyword evidence="2 7" id="KW-0699">rRNA-binding</keyword>
<evidence type="ECO:0000256" key="2">
    <source>
        <dbReference type="ARBA" id="ARBA00022730"/>
    </source>
</evidence>
<comment type="caution">
    <text evidence="10">The sequence shown here is derived from an EMBL/GenBank/DDBJ whole genome shotgun (WGS) entry which is preliminary data.</text>
</comment>
<dbReference type="Proteomes" id="UP000177372">
    <property type="component" value="Unassembled WGS sequence"/>
</dbReference>
<dbReference type="AlphaFoldDB" id="A0A1F6F3M4"/>